<dbReference type="GO" id="GO:0004674">
    <property type="term" value="F:protein serine/threonine kinase activity"/>
    <property type="evidence" value="ECO:0007669"/>
    <property type="project" value="InterPro"/>
</dbReference>
<name>A0A5J4U8U6_9EUKA</name>
<dbReference type="InterPro" id="IPR011009">
    <property type="entry name" value="Kinase-like_dom_sf"/>
</dbReference>
<dbReference type="GO" id="GO:0005524">
    <property type="term" value="F:ATP binding"/>
    <property type="evidence" value="ECO:0007669"/>
    <property type="project" value="UniProtKB-KW"/>
</dbReference>
<keyword evidence="4" id="KW-0067">ATP-binding</keyword>
<feature type="domain" description="Protein kinase" evidence="5">
    <location>
        <begin position="1"/>
        <end position="253"/>
    </location>
</feature>
<dbReference type="CDD" id="cd00180">
    <property type="entry name" value="PKc"/>
    <property type="match status" value="1"/>
</dbReference>
<dbReference type="GO" id="GO:0000045">
    <property type="term" value="P:autophagosome assembly"/>
    <property type="evidence" value="ECO:0007669"/>
    <property type="project" value="TreeGrafter"/>
</dbReference>
<evidence type="ECO:0000256" key="4">
    <source>
        <dbReference type="ARBA" id="ARBA00022840"/>
    </source>
</evidence>
<protein>
    <recommendedName>
        <fullName evidence="5">Protein kinase domain-containing protein</fullName>
    </recommendedName>
</protein>
<dbReference type="GO" id="GO:0016020">
    <property type="term" value="C:membrane"/>
    <property type="evidence" value="ECO:0007669"/>
    <property type="project" value="TreeGrafter"/>
</dbReference>
<reference evidence="6 7" key="1">
    <citation type="submission" date="2019-03" db="EMBL/GenBank/DDBJ databases">
        <title>Single cell metagenomics reveals metabolic interactions within the superorganism composed of flagellate Streblomastix strix and complex community of Bacteroidetes bacteria on its surface.</title>
        <authorList>
            <person name="Treitli S.C."/>
            <person name="Kolisko M."/>
            <person name="Husnik F."/>
            <person name="Keeling P."/>
            <person name="Hampl V."/>
        </authorList>
    </citation>
    <scope>NUCLEOTIDE SEQUENCE [LARGE SCALE GENOMIC DNA]</scope>
    <source>
        <strain evidence="6">ST1C</strain>
    </source>
</reference>
<dbReference type="EMBL" id="SNRW01019182">
    <property type="protein sequence ID" value="KAA6366620.1"/>
    <property type="molecule type" value="Genomic_DNA"/>
</dbReference>
<evidence type="ECO:0000313" key="6">
    <source>
        <dbReference type="EMBL" id="KAA6366620.1"/>
    </source>
</evidence>
<dbReference type="InterPro" id="IPR000719">
    <property type="entry name" value="Prot_kinase_dom"/>
</dbReference>
<dbReference type="PANTHER" id="PTHR24348:SF22">
    <property type="entry name" value="NON-SPECIFIC SERINE_THREONINE PROTEIN KINASE"/>
    <property type="match status" value="1"/>
</dbReference>
<accession>A0A5J4U8U6</accession>
<dbReference type="GO" id="GO:0010506">
    <property type="term" value="P:regulation of autophagy"/>
    <property type="evidence" value="ECO:0007669"/>
    <property type="project" value="InterPro"/>
</dbReference>
<organism evidence="6 7">
    <name type="scientific">Streblomastix strix</name>
    <dbReference type="NCBI Taxonomy" id="222440"/>
    <lineage>
        <taxon>Eukaryota</taxon>
        <taxon>Metamonada</taxon>
        <taxon>Preaxostyla</taxon>
        <taxon>Oxymonadida</taxon>
        <taxon>Streblomastigidae</taxon>
        <taxon>Streblomastix</taxon>
    </lineage>
</organism>
<dbReference type="Pfam" id="PF00069">
    <property type="entry name" value="Pkinase"/>
    <property type="match status" value="1"/>
</dbReference>
<evidence type="ECO:0000256" key="2">
    <source>
        <dbReference type="ARBA" id="ARBA00022741"/>
    </source>
</evidence>
<dbReference type="SMART" id="SM00220">
    <property type="entry name" value="S_TKc"/>
    <property type="match status" value="1"/>
</dbReference>
<evidence type="ECO:0000259" key="5">
    <source>
        <dbReference type="PROSITE" id="PS50011"/>
    </source>
</evidence>
<dbReference type="InterPro" id="IPR045269">
    <property type="entry name" value="Atg1-like"/>
</dbReference>
<sequence>GKVYLVLEFCAGGDMRHYIDDMKKKGTMISNEKAWEVIAQLNSAMNQLHKNQIIHADMKPDNVLFTEDFKVKLADFGMARKLQQGRNNTTARGGFIWRPRSLELYLNNEHQMEQLITAPPPALAYASTPVYLFQGFYYYYLVGEDTFFIWISMTCSVTMSWITSTIQPITAVWHSANIAKTVHHACSMRITVVFCMSERILYAQAAFVIPAPIANYPASQLGLLTPYIIVTTIPDIDSPKDPIINRPKHVSEN</sequence>
<dbReference type="GO" id="GO:0005776">
    <property type="term" value="C:autophagosome"/>
    <property type="evidence" value="ECO:0007669"/>
    <property type="project" value="TreeGrafter"/>
</dbReference>
<dbReference type="GO" id="GO:0000407">
    <property type="term" value="C:phagophore assembly site"/>
    <property type="evidence" value="ECO:0007669"/>
    <property type="project" value="TreeGrafter"/>
</dbReference>
<dbReference type="PROSITE" id="PS50011">
    <property type="entry name" value="PROTEIN_KINASE_DOM"/>
    <property type="match status" value="1"/>
</dbReference>
<keyword evidence="1" id="KW-0808">Transferase</keyword>
<evidence type="ECO:0000256" key="1">
    <source>
        <dbReference type="ARBA" id="ARBA00022679"/>
    </source>
</evidence>
<dbReference type="Proteomes" id="UP000324800">
    <property type="component" value="Unassembled WGS sequence"/>
</dbReference>
<dbReference type="InterPro" id="IPR008271">
    <property type="entry name" value="Ser/Thr_kinase_AS"/>
</dbReference>
<dbReference type="SUPFAM" id="SSF56112">
    <property type="entry name" value="Protein kinase-like (PK-like)"/>
    <property type="match status" value="1"/>
</dbReference>
<dbReference type="AlphaFoldDB" id="A0A5J4U8U6"/>
<dbReference type="PROSITE" id="PS00108">
    <property type="entry name" value="PROTEIN_KINASE_ST"/>
    <property type="match status" value="1"/>
</dbReference>
<dbReference type="OrthoDB" id="426518at2759"/>
<dbReference type="GO" id="GO:0005829">
    <property type="term" value="C:cytosol"/>
    <property type="evidence" value="ECO:0007669"/>
    <property type="project" value="TreeGrafter"/>
</dbReference>
<proteinExistence type="predicted"/>
<gene>
    <name evidence="6" type="ORF">EZS28_037853</name>
</gene>
<feature type="non-terminal residue" evidence="6">
    <location>
        <position position="1"/>
    </location>
</feature>
<dbReference type="PANTHER" id="PTHR24348">
    <property type="entry name" value="SERINE/THREONINE-PROTEIN KINASE UNC-51-RELATED"/>
    <property type="match status" value="1"/>
</dbReference>
<comment type="caution">
    <text evidence="6">The sequence shown here is derived from an EMBL/GenBank/DDBJ whole genome shotgun (WGS) entry which is preliminary data.</text>
</comment>
<keyword evidence="2" id="KW-0547">Nucleotide-binding</keyword>
<dbReference type="Gene3D" id="1.10.510.10">
    <property type="entry name" value="Transferase(Phosphotransferase) domain 1"/>
    <property type="match status" value="1"/>
</dbReference>
<keyword evidence="3" id="KW-0418">Kinase</keyword>
<evidence type="ECO:0000313" key="7">
    <source>
        <dbReference type="Proteomes" id="UP000324800"/>
    </source>
</evidence>
<evidence type="ECO:0000256" key="3">
    <source>
        <dbReference type="ARBA" id="ARBA00022777"/>
    </source>
</evidence>